<comment type="caution">
    <text evidence="1">The sequence shown here is derived from an EMBL/GenBank/DDBJ whole genome shotgun (WGS) entry which is preliminary data.</text>
</comment>
<gene>
    <name evidence="1" type="ORF">GCM10007112_00140</name>
</gene>
<name>A0A830E671_9CREN</name>
<evidence type="ECO:0000313" key="2">
    <source>
        <dbReference type="Proteomes" id="UP000657075"/>
    </source>
</evidence>
<reference evidence="1" key="2">
    <citation type="submission" date="2020-09" db="EMBL/GenBank/DDBJ databases">
        <authorList>
            <person name="Sun Q."/>
            <person name="Ohkuma M."/>
        </authorList>
    </citation>
    <scope>NUCLEOTIDE SEQUENCE</scope>
    <source>
        <strain evidence="1">JCM 11219</strain>
    </source>
</reference>
<dbReference type="Proteomes" id="UP000657075">
    <property type="component" value="Unassembled WGS sequence"/>
</dbReference>
<evidence type="ECO:0000313" key="1">
    <source>
        <dbReference type="EMBL" id="GGI67135.1"/>
    </source>
</evidence>
<dbReference type="EMBL" id="BMNM01000001">
    <property type="protein sequence ID" value="GGI67135.1"/>
    <property type="molecule type" value="Genomic_DNA"/>
</dbReference>
<dbReference type="InterPro" id="IPR036390">
    <property type="entry name" value="WH_DNA-bd_sf"/>
</dbReference>
<dbReference type="AlphaFoldDB" id="A0A830E671"/>
<organism evidence="1 2">
    <name type="scientific">Vulcanisaeta souniana JCM 11219</name>
    <dbReference type="NCBI Taxonomy" id="1293586"/>
    <lineage>
        <taxon>Archaea</taxon>
        <taxon>Thermoproteota</taxon>
        <taxon>Thermoprotei</taxon>
        <taxon>Thermoproteales</taxon>
        <taxon>Thermoproteaceae</taxon>
        <taxon>Vulcanisaeta</taxon>
    </lineage>
</organism>
<protein>
    <submittedName>
        <fullName evidence="1">DMT family permease</fullName>
    </submittedName>
</protein>
<proteinExistence type="predicted"/>
<dbReference type="Gene3D" id="1.10.10.10">
    <property type="entry name" value="Winged helix-like DNA-binding domain superfamily/Winged helix DNA-binding domain"/>
    <property type="match status" value="1"/>
</dbReference>
<dbReference type="SUPFAM" id="SSF46785">
    <property type="entry name" value="Winged helix' DNA-binding domain"/>
    <property type="match status" value="1"/>
</dbReference>
<dbReference type="GO" id="GO:0003700">
    <property type="term" value="F:DNA-binding transcription factor activity"/>
    <property type="evidence" value="ECO:0007669"/>
    <property type="project" value="InterPro"/>
</dbReference>
<dbReference type="InterPro" id="IPR036388">
    <property type="entry name" value="WH-like_DNA-bd_sf"/>
</dbReference>
<reference evidence="1" key="1">
    <citation type="journal article" date="2014" name="Int. J. Syst. Evol. Microbiol.">
        <title>Complete genome sequence of Corynebacterium casei LMG S-19264T (=DSM 44701T), isolated from a smear-ripened cheese.</title>
        <authorList>
            <consortium name="US DOE Joint Genome Institute (JGI-PGF)"/>
            <person name="Walter F."/>
            <person name="Albersmeier A."/>
            <person name="Kalinowski J."/>
            <person name="Ruckert C."/>
        </authorList>
    </citation>
    <scope>NUCLEOTIDE SEQUENCE</scope>
    <source>
        <strain evidence="1">JCM 11219</strain>
    </source>
</reference>
<sequence>MFVSSDVPSLIKELNEKETKILTEIYKAGGEIMLRDIWKVMGIKSKAGMPFINKLEKRGLLTKENIGSGKRVMYKVKLTEFGSAVARELVEAGSLMKVLTYDLLTRIPCFYCPYIDMCGATDEITPEKCEYLNKWIYDMLREQHG</sequence>
<accession>A0A830E671</accession>